<evidence type="ECO:0000313" key="13">
    <source>
        <dbReference type="Proteomes" id="UP000254236"/>
    </source>
</evidence>
<dbReference type="OrthoDB" id="9815782at2"/>
<keyword evidence="6 8" id="KW-0378">Hydrolase</keyword>
<accession>A0A345YKW0</accession>
<dbReference type="PANTHER" id="PTHR43390:SF1">
    <property type="entry name" value="CHLOROPLAST PROCESSING PEPTIDASE"/>
    <property type="match status" value="1"/>
</dbReference>
<dbReference type="InterPro" id="IPR019756">
    <property type="entry name" value="Pept_S26A_signal_pept_1_Ser-AS"/>
</dbReference>
<evidence type="ECO:0000256" key="1">
    <source>
        <dbReference type="ARBA" id="ARBA00000677"/>
    </source>
</evidence>
<keyword evidence="8" id="KW-0812">Transmembrane</keyword>
<dbReference type="PROSITE" id="PS00761">
    <property type="entry name" value="SPASE_I_3"/>
    <property type="match status" value="1"/>
</dbReference>
<organism evidence="12 14">
    <name type="scientific">Brachybacterium saurashtrense</name>
    <dbReference type="NCBI Taxonomy" id="556288"/>
    <lineage>
        <taxon>Bacteria</taxon>
        <taxon>Bacillati</taxon>
        <taxon>Actinomycetota</taxon>
        <taxon>Actinomycetes</taxon>
        <taxon>Micrococcales</taxon>
        <taxon>Dermabacteraceae</taxon>
        <taxon>Brachybacterium</taxon>
    </lineage>
</organism>
<comment type="similarity">
    <text evidence="3 8">Belongs to the peptidase S26 family.</text>
</comment>
<dbReference type="EMBL" id="QSWH01000003">
    <property type="protein sequence ID" value="RRR23174.1"/>
    <property type="molecule type" value="Genomic_DNA"/>
</dbReference>
<evidence type="ECO:0000256" key="6">
    <source>
        <dbReference type="ARBA" id="ARBA00022801"/>
    </source>
</evidence>
<dbReference type="GO" id="GO:0004252">
    <property type="term" value="F:serine-type endopeptidase activity"/>
    <property type="evidence" value="ECO:0007669"/>
    <property type="project" value="InterPro"/>
</dbReference>
<feature type="domain" description="Peptidase S26" evidence="10">
    <location>
        <begin position="55"/>
        <end position="247"/>
    </location>
</feature>
<dbReference type="SUPFAM" id="SSF51306">
    <property type="entry name" value="LexA/Signal peptidase"/>
    <property type="match status" value="1"/>
</dbReference>
<evidence type="ECO:0000256" key="9">
    <source>
        <dbReference type="SAM" id="MobiDB-lite"/>
    </source>
</evidence>
<evidence type="ECO:0000313" key="11">
    <source>
        <dbReference type="EMBL" id="AXK44562.1"/>
    </source>
</evidence>
<comment type="catalytic activity">
    <reaction evidence="1 8">
        <text>Cleavage of hydrophobic, N-terminal signal or leader sequences from secreted and periplasmic proteins.</text>
        <dbReference type="EC" id="3.4.21.89"/>
    </reaction>
</comment>
<reference evidence="11 13" key="1">
    <citation type="submission" date="2018-07" db="EMBL/GenBank/DDBJ databases">
        <title>Brachybacterium saurashtrense DSM 23186 genome sequence.</title>
        <authorList>
            <person name="Guo L."/>
        </authorList>
    </citation>
    <scope>NUCLEOTIDE SEQUENCE [LARGE SCALE GENOMIC DNA]</scope>
    <source>
        <strain evidence="11 13">DSM 23186</strain>
    </source>
</reference>
<evidence type="ECO:0000313" key="12">
    <source>
        <dbReference type="EMBL" id="RRR23174.1"/>
    </source>
</evidence>
<protein>
    <recommendedName>
        <fullName evidence="4 8">Signal peptidase I</fullName>
        <ecNumber evidence="4 8">3.4.21.89</ecNumber>
    </recommendedName>
</protein>
<dbReference type="GO" id="GO:0006465">
    <property type="term" value="P:signal peptide processing"/>
    <property type="evidence" value="ECO:0007669"/>
    <property type="project" value="InterPro"/>
</dbReference>
<dbReference type="EMBL" id="CP031356">
    <property type="protein sequence ID" value="AXK44562.1"/>
    <property type="molecule type" value="Genomic_DNA"/>
</dbReference>
<dbReference type="KEGG" id="bsau:DWV08_02280"/>
<dbReference type="GO" id="GO:0005886">
    <property type="term" value="C:plasma membrane"/>
    <property type="evidence" value="ECO:0007669"/>
    <property type="project" value="UniProtKB-SubCell"/>
</dbReference>
<gene>
    <name evidence="12" type="primary">lepB</name>
    <name evidence="11" type="ORF">DWV08_02280</name>
    <name evidence="12" type="ORF">DXU92_07410</name>
</gene>
<dbReference type="GO" id="GO:0009003">
    <property type="term" value="F:signal peptidase activity"/>
    <property type="evidence" value="ECO:0007669"/>
    <property type="project" value="UniProtKB-EC"/>
</dbReference>
<feature type="active site" evidence="7">
    <location>
        <position position="85"/>
    </location>
</feature>
<dbReference type="PANTHER" id="PTHR43390">
    <property type="entry name" value="SIGNAL PEPTIDASE I"/>
    <property type="match status" value="1"/>
</dbReference>
<dbReference type="InterPro" id="IPR019758">
    <property type="entry name" value="Pept_S26A_signal_pept_1_CS"/>
</dbReference>
<keyword evidence="5 8" id="KW-0645">Protease</keyword>
<comment type="subcellular location">
    <subcellularLocation>
        <location evidence="2">Cell membrane</location>
        <topology evidence="2">Single-pass type II membrane protein</topology>
    </subcellularLocation>
    <subcellularLocation>
        <location evidence="8">Membrane</location>
        <topology evidence="8">Single-pass type II membrane protein</topology>
    </subcellularLocation>
</comment>
<feature type="compositionally biased region" description="Low complexity" evidence="9">
    <location>
        <begin position="9"/>
        <end position="24"/>
    </location>
</feature>
<dbReference type="Proteomes" id="UP000254236">
    <property type="component" value="Chromosome"/>
</dbReference>
<feature type="active site" evidence="7">
    <location>
        <position position="157"/>
    </location>
</feature>
<keyword evidence="8" id="KW-1133">Transmembrane helix</keyword>
<dbReference type="EC" id="3.4.21.89" evidence="4 8"/>
<dbReference type="CDD" id="cd06530">
    <property type="entry name" value="S26_SPase_I"/>
    <property type="match status" value="1"/>
</dbReference>
<dbReference type="NCBIfam" id="TIGR02227">
    <property type="entry name" value="sigpep_I_bact"/>
    <property type="match status" value="1"/>
</dbReference>
<dbReference type="InterPro" id="IPR036286">
    <property type="entry name" value="LexA/Signal_pep-like_sf"/>
</dbReference>
<evidence type="ECO:0000313" key="14">
    <source>
        <dbReference type="Proteomes" id="UP000282185"/>
    </source>
</evidence>
<evidence type="ECO:0000256" key="3">
    <source>
        <dbReference type="ARBA" id="ARBA00009370"/>
    </source>
</evidence>
<proteinExistence type="inferred from homology"/>
<dbReference type="Gene3D" id="2.10.109.10">
    <property type="entry name" value="Umud Fragment, subunit A"/>
    <property type="match status" value="1"/>
</dbReference>
<name>A0A345YKW0_9MICO</name>
<evidence type="ECO:0000256" key="7">
    <source>
        <dbReference type="PIRSR" id="PIRSR600223-1"/>
    </source>
</evidence>
<evidence type="ECO:0000256" key="4">
    <source>
        <dbReference type="ARBA" id="ARBA00013208"/>
    </source>
</evidence>
<evidence type="ECO:0000256" key="2">
    <source>
        <dbReference type="ARBA" id="ARBA00004401"/>
    </source>
</evidence>
<evidence type="ECO:0000259" key="10">
    <source>
        <dbReference type="Pfam" id="PF10502"/>
    </source>
</evidence>
<feature type="compositionally biased region" description="Basic and acidic residues" evidence="9">
    <location>
        <begin position="25"/>
        <end position="44"/>
    </location>
</feature>
<dbReference type="Proteomes" id="UP000282185">
    <property type="component" value="Unassembled WGS sequence"/>
</dbReference>
<dbReference type="PROSITE" id="PS00501">
    <property type="entry name" value="SPASE_I_1"/>
    <property type="match status" value="1"/>
</dbReference>
<keyword evidence="13" id="KW-1185">Reference proteome</keyword>
<keyword evidence="8" id="KW-0472">Membrane</keyword>
<dbReference type="Pfam" id="PF10502">
    <property type="entry name" value="Peptidase_S26"/>
    <property type="match status" value="1"/>
</dbReference>
<sequence>MNASHHSRPAASRPEEPAAGGDPAAQHEDDRVEETAHGADEAAHGRRRQRLPLWLDTLVTMVVALMIAVLVKTFLFQPFYIPSASMNPTLLQDDKILVSKLSPGVFDLHRGDVIVFEDPDDWIPGDATENPTPRVRVMMLLSLVGLAPDPSQDHLVKRLIGVSGDHVVCESRGADLEVNGVMLDEPYINPETPACQDAFDVTVPEGKVWVMGDNRYASADSAWHEVNGENGFVDESDITGRAEVIFWPASNWARLADGRDAFADVPAQP</sequence>
<reference evidence="12 14" key="2">
    <citation type="submission" date="2018-08" db="EMBL/GenBank/DDBJ databases">
        <title>Brachybacterium saurashtrense DSM 23186.</title>
        <authorList>
            <person name="Li Y."/>
        </authorList>
    </citation>
    <scope>NUCLEOTIDE SEQUENCE [LARGE SCALE GENOMIC DNA]</scope>
    <source>
        <strain evidence="12 14">DSM 23186</strain>
    </source>
</reference>
<dbReference type="AlphaFoldDB" id="A0A345YKW0"/>
<feature type="transmembrane region" description="Helical" evidence="8">
    <location>
        <begin position="53"/>
        <end position="76"/>
    </location>
</feature>
<dbReference type="InterPro" id="IPR019533">
    <property type="entry name" value="Peptidase_S26"/>
</dbReference>
<evidence type="ECO:0000256" key="5">
    <source>
        <dbReference type="ARBA" id="ARBA00022670"/>
    </source>
</evidence>
<dbReference type="InterPro" id="IPR000223">
    <property type="entry name" value="Pept_S26A_signal_pept_1"/>
</dbReference>
<dbReference type="RefSeq" id="WP_115412317.1">
    <property type="nucleotide sequence ID" value="NZ_CP031356.1"/>
</dbReference>
<feature type="region of interest" description="Disordered" evidence="9">
    <location>
        <begin position="1"/>
        <end position="44"/>
    </location>
</feature>
<dbReference type="PRINTS" id="PR00727">
    <property type="entry name" value="LEADERPTASE"/>
</dbReference>
<evidence type="ECO:0000256" key="8">
    <source>
        <dbReference type="RuleBase" id="RU362042"/>
    </source>
</evidence>